<sequence length="225" mass="24881">MRILRAFFREKWLEIAIVAICFQLITNAVSVLLGNRPEVIVLLALAILLLVAVVASGADMIRSHRALVGEALALDIPRRGVIFTVGLRSHEDDSTVLKVFRALRPEFCGFLGTNRTERERVVEGIVEKVGLGLDRYKMISVDPTNLRSIRDDIAHLIRWLQSKGLDERAMVVDLTGGTAIMSVAALMAADDLRVDSQYIASEFDANNKPIPGTQRALVVTSYRKA</sequence>
<feature type="transmembrane region" description="Helical" evidence="1">
    <location>
        <begin position="39"/>
        <end position="58"/>
    </location>
</feature>
<comment type="caution">
    <text evidence="2">The sequence shown here is derived from an EMBL/GenBank/DDBJ whole genome shotgun (WGS) entry which is preliminary data.</text>
</comment>
<keyword evidence="1" id="KW-0812">Transmembrane</keyword>
<name>A0A932GMJ7_UNCTE</name>
<keyword evidence="1" id="KW-0472">Membrane</keyword>
<protein>
    <recommendedName>
        <fullName evidence="4">TIGR02710 family CRISPR-associated protein</fullName>
    </recommendedName>
</protein>
<dbReference type="EMBL" id="JACPSX010000019">
    <property type="protein sequence ID" value="MBI3013668.1"/>
    <property type="molecule type" value="Genomic_DNA"/>
</dbReference>
<accession>A0A932GMJ7</accession>
<evidence type="ECO:0000313" key="2">
    <source>
        <dbReference type="EMBL" id="MBI3013668.1"/>
    </source>
</evidence>
<organism evidence="2 3">
    <name type="scientific">Tectimicrobiota bacterium</name>
    <dbReference type="NCBI Taxonomy" id="2528274"/>
    <lineage>
        <taxon>Bacteria</taxon>
        <taxon>Pseudomonadati</taxon>
        <taxon>Nitrospinota/Tectimicrobiota group</taxon>
        <taxon>Candidatus Tectimicrobiota</taxon>
    </lineage>
</organism>
<dbReference type="Proteomes" id="UP000741360">
    <property type="component" value="Unassembled WGS sequence"/>
</dbReference>
<evidence type="ECO:0000313" key="3">
    <source>
        <dbReference type="Proteomes" id="UP000741360"/>
    </source>
</evidence>
<dbReference type="Gene3D" id="3.40.50.10770">
    <property type="entry name" value="Hypothetical protein VC1899 like domain (Restriction endonuclease-like)"/>
    <property type="match status" value="1"/>
</dbReference>
<feature type="transmembrane region" description="Helical" evidence="1">
    <location>
        <begin position="12"/>
        <end position="33"/>
    </location>
</feature>
<keyword evidence="1" id="KW-1133">Transmembrane helix</keyword>
<reference evidence="2" key="1">
    <citation type="submission" date="2020-07" db="EMBL/GenBank/DDBJ databases">
        <title>Huge and variable diversity of episymbiotic CPR bacteria and DPANN archaea in groundwater ecosystems.</title>
        <authorList>
            <person name="He C.Y."/>
            <person name="Keren R."/>
            <person name="Whittaker M."/>
            <person name="Farag I.F."/>
            <person name="Doudna J."/>
            <person name="Cate J.H.D."/>
            <person name="Banfield J.F."/>
        </authorList>
    </citation>
    <scope>NUCLEOTIDE SEQUENCE</scope>
    <source>
        <strain evidence="2">NC_groundwater_717_Ag_S-0.2um_59_8</strain>
    </source>
</reference>
<dbReference type="AlphaFoldDB" id="A0A932GMJ7"/>
<proteinExistence type="predicted"/>
<gene>
    <name evidence="2" type="ORF">HYY65_01080</name>
</gene>
<evidence type="ECO:0000256" key="1">
    <source>
        <dbReference type="SAM" id="Phobius"/>
    </source>
</evidence>
<evidence type="ECO:0008006" key="4">
    <source>
        <dbReference type="Google" id="ProtNLM"/>
    </source>
</evidence>